<comment type="caution">
    <text evidence="2">The sequence shown here is derived from an EMBL/GenBank/DDBJ whole genome shotgun (WGS) entry which is preliminary data.</text>
</comment>
<reference evidence="3" key="1">
    <citation type="submission" date="2017-03" db="EMBL/GenBank/DDBJ databases">
        <title>Phytopthora megakarya and P. palmivora, two closely related causual agents of cacao black pod achieved similar genome size and gene model numbers by different mechanisms.</title>
        <authorList>
            <person name="Ali S."/>
            <person name="Shao J."/>
            <person name="Larry D.J."/>
            <person name="Kronmiller B."/>
            <person name="Shen D."/>
            <person name="Strem M.D."/>
            <person name="Melnick R.L."/>
            <person name="Guiltinan M.J."/>
            <person name="Tyler B.M."/>
            <person name="Meinhardt L.W."/>
            <person name="Bailey B.A."/>
        </authorList>
    </citation>
    <scope>NUCLEOTIDE SEQUENCE [LARGE SCALE GENOMIC DNA]</scope>
    <source>
        <strain evidence="3">zdho120</strain>
    </source>
</reference>
<evidence type="ECO:0000313" key="2">
    <source>
        <dbReference type="EMBL" id="OWZ07238.1"/>
    </source>
</evidence>
<accession>A0A225VQR7</accession>
<gene>
    <name evidence="2" type="ORF">PHMEG_00020393</name>
</gene>
<organism evidence="2 3">
    <name type="scientific">Phytophthora megakarya</name>
    <dbReference type="NCBI Taxonomy" id="4795"/>
    <lineage>
        <taxon>Eukaryota</taxon>
        <taxon>Sar</taxon>
        <taxon>Stramenopiles</taxon>
        <taxon>Oomycota</taxon>
        <taxon>Peronosporomycetes</taxon>
        <taxon>Peronosporales</taxon>
        <taxon>Peronosporaceae</taxon>
        <taxon>Phytophthora</taxon>
    </lineage>
</organism>
<protein>
    <submittedName>
        <fullName evidence="2">Reverse transcriptase</fullName>
    </submittedName>
</protein>
<keyword evidence="2" id="KW-0808">Transferase</keyword>
<evidence type="ECO:0000313" key="3">
    <source>
        <dbReference type="Proteomes" id="UP000198211"/>
    </source>
</evidence>
<keyword evidence="2" id="KW-0548">Nucleotidyltransferase</keyword>
<dbReference type="AlphaFoldDB" id="A0A225VQR7"/>
<dbReference type="OrthoDB" id="120147at2759"/>
<dbReference type="GO" id="GO:0003964">
    <property type="term" value="F:RNA-directed DNA polymerase activity"/>
    <property type="evidence" value="ECO:0007669"/>
    <property type="project" value="UniProtKB-KW"/>
</dbReference>
<keyword evidence="3" id="KW-1185">Reference proteome</keyword>
<evidence type="ECO:0000256" key="1">
    <source>
        <dbReference type="SAM" id="MobiDB-lite"/>
    </source>
</evidence>
<dbReference type="Proteomes" id="UP000198211">
    <property type="component" value="Unassembled WGS sequence"/>
</dbReference>
<name>A0A225VQR7_9STRA</name>
<dbReference type="EMBL" id="NBNE01003616">
    <property type="protein sequence ID" value="OWZ07238.1"/>
    <property type="molecule type" value="Genomic_DNA"/>
</dbReference>
<sequence>MSWKRFAKDLNDGRIEQLCILSDWERMTSKAEELIQLFAGSPTESDDTLSGKAKQERFNEQNCKILREHMDVLSDGTPAEEVSRRGSGYCRGIKQGVDTEVDADAGTGAGVDVTVDADTGEDAGVRREALVAK</sequence>
<feature type="region of interest" description="Disordered" evidence="1">
    <location>
        <begin position="101"/>
        <end position="120"/>
    </location>
</feature>
<keyword evidence="2" id="KW-0695">RNA-directed DNA polymerase</keyword>
<proteinExistence type="predicted"/>